<feature type="transmembrane region" description="Helical" evidence="1">
    <location>
        <begin position="95"/>
        <end position="119"/>
    </location>
</feature>
<proteinExistence type="predicted"/>
<dbReference type="Proteomes" id="UP000571183">
    <property type="component" value="Unassembled WGS sequence"/>
</dbReference>
<dbReference type="EMBL" id="JACIFD010000013">
    <property type="protein sequence ID" value="MBB4071970.1"/>
    <property type="molecule type" value="Genomic_DNA"/>
</dbReference>
<feature type="transmembrane region" description="Helical" evidence="1">
    <location>
        <begin position="62"/>
        <end position="83"/>
    </location>
</feature>
<evidence type="ECO:0000313" key="2">
    <source>
        <dbReference type="EMBL" id="MBB4071970.1"/>
    </source>
</evidence>
<dbReference type="AlphaFoldDB" id="A0A840DGV5"/>
<reference evidence="2" key="1">
    <citation type="submission" date="2020-08" db="EMBL/GenBank/DDBJ databases">
        <title>Sequencing the genomes of 1000 actinobacteria strains.</title>
        <authorList>
            <person name="Klenk H.-P."/>
        </authorList>
    </citation>
    <scope>NUCLEOTIDE SEQUENCE [LARGE SCALE GENOMIC DNA]</scope>
    <source>
        <strain evidence="2">DSM 27064</strain>
    </source>
</reference>
<name>A0A840DGV5_9MICO</name>
<sequence>MNTTHGPQELSSALPHSINATQTDRMHGAMRRYSMRLGSGMALYTVSLLVAIVLRGAGIGDWLPALLTLPSVVIIAWAVAALYRDSDEFGRRKLAESFVLAFAIGVPILLTVGLLEAFGGPHLSWLFAFAVMMGSWVVGSTVAIIRYR</sequence>
<protein>
    <submittedName>
        <fullName evidence="2">Fatty acid desaturase</fullName>
    </submittedName>
</protein>
<feature type="transmembrane region" description="Helical" evidence="1">
    <location>
        <begin position="35"/>
        <end position="56"/>
    </location>
</feature>
<keyword evidence="1" id="KW-0472">Membrane</keyword>
<dbReference type="RefSeq" id="WP_124825028.1">
    <property type="nucleotide sequence ID" value="NZ_JACIFD010000013.1"/>
</dbReference>
<evidence type="ECO:0000313" key="3">
    <source>
        <dbReference type="Proteomes" id="UP000571183"/>
    </source>
</evidence>
<keyword evidence="1" id="KW-1133">Transmembrane helix</keyword>
<feature type="transmembrane region" description="Helical" evidence="1">
    <location>
        <begin position="125"/>
        <end position="145"/>
    </location>
</feature>
<organism evidence="2 3">
    <name type="scientific">Canibacter oris</name>
    <dbReference type="NCBI Taxonomy" id="1365628"/>
    <lineage>
        <taxon>Bacteria</taxon>
        <taxon>Bacillati</taxon>
        <taxon>Actinomycetota</taxon>
        <taxon>Actinomycetes</taxon>
        <taxon>Micrococcales</taxon>
        <taxon>Microbacteriaceae</taxon>
        <taxon>Canibacter</taxon>
    </lineage>
</organism>
<keyword evidence="3" id="KW-1185">Reference proteome</keyword>
<gene>
    <name evidence="2" type="ORF">F5897_001293</name>
</gene>
<comment type="caution">
    <text evidence="2">The sequence shown here is derived from an EMBL/GenBank/DDBJ whole genome shotgun (WGS) entry which is preliminary data.</text>
</comment>
<accession>A0A840DGV5</accession>
<evidence type="ECO:0000256" key="1">
    <source>
        <dbReference type="SAM" id="Phobius"/>
    </source>
</evidence>
<keyword evidence="1" id="KW-0812">Transmembrane</keyword>